<evidence type="ECO:0000256" key="1">
    <source>
        <dbReference type="ARBA" id="ARBA00022614"/>
    </source>
</evidence>
<name>A0A0C3QWQ1_9AGAM</name>
<keyword evidence="1" id="KW-0433">Leucine-rich repeat</keyword>
<dbReference type="STRING" id="1051891.A0A0C3QWQ1"/>
<dbReference type="GO" id="GO:0005737">
    <property type="term" value="C:cytoplasm"/>
    <property type="evidence" value="ECO:0007669"/>
    <property type="project" value="TreeGrafter"/>
</dbReference>
<evidence type="ECO:0000313" key="4">
    <source>
        <dbReference type="Proteomes" id="UP000054248"/>
    </source>
</evidence>
<keyword evidence="2" id="KW-0677">Repeat</keyword>
<reference evidence="3 4" key="1">
    <citation type="submission" date="2014-04" db="EMBL/GenBank/DDBJ databases">
        <authorList>
            <consortium name="DOE Joint Genome Institute"/>
            <person name="Kuo A."/>
            <person name="Girlanda M."/>
            <person name="Perotto S."/>
            <person name="Kohler A."/>
            <person name="Nagy L.G."/>
            <person name="Floudas D."/>
            <person name="Copeland A."/>
            <person name="Barry K.W."/>
            <person name="Cichocki N."/>
            <person name="Veneault-Fourrey C."/>
            <person name="LaButti K."/>
            <person name="Lindquist E.A."/>
            <person name="Lipzen A."/>
            <person name="Lundell T."/>
            <person name="Morin E."/>
            <person name="Murat C."/>
            <person name="Sun H."/>
            <person name="Tunlid A."/>
            <person name="Henrissat B."/>
            <person name="Grigoriev I.V."/>
            <person name="Hibbett D.S."/>
            <person name="Martin F."/>
            <person name="Nordberg H.P."/>
            <person name="Cantor M.N."/>
            <person name="Hua S.X."/>
        </authorList>
    </citation>
    <scope>NUCLEOTIDE SEQUENCE [LARGE SCALE GENOMIC DNA]</scope>
    <source>
        <strain evidence="3 4">MUT 4182</strain>
    </source>
</reference>
<dbReference type="EMBL" id="KN822943">
    <property type="protein sequence ID" value="KIO34311.1"/>
    <property type="molecule type" value="Genomic_DNA"/>
</dbReference>
<keyword evidence="4" id="KW-1185">Reference proteome</keyword>
<dbReference type="AlphaFoldDB" id="A0A0C3QWQ1"/>
<evidence type="ECO:0000313" key="3">
    <source>
        <dbReference type="EMBL" id="KIO34311.1"/>
    </source>
</evidence>
<organism evidence="3 4">
    <name type="scientific">Tulasnella calospora MUT 4182</name>
    <dbReference type="NCBI Taxonomy" id="1051891"/>
    <lineage>
        <taxon>Eukaryota</taxon>
        <taxon>Fungi</taxon>
        <taxon>Dikarya</taxon>
        <taxon>Basidiomycota</taxon>
        <taxon>Agaricomycotina</taxon>
        <taxon>Agaricomycetes</taxon>
        <taxon>Cantharellales</taxon>
        <taxon>Tulasnellaceae</taxon>
        <taxon>Tulasnella</taxon>
    </lineage>
</organism>
<accession>A0A0C3QWQ1</accession>
<dbReference type="OrthoDB" id="5273213at2759"/>
<dbReference type="InterPro" id="IPR032675">
    <property type="entry name" value="LRR_dom_sf"/>
</dbReference>
<dbReference type="SMART" id="SM00369">
    <property type="entry name" value="LRR_TYP"/>
    <property type="match status" value="3"/>
</dbReference>
<reference evidence="4" key="2">
    <citation type="submission" date="2015-01" db="EMBL/GenBank/DDBJ databases">
        <title>Evolutionary Origins and Diversification of the Mycorrhizal Mutualists.</title>
        <authorList>
            <consortium name="DOE Joint Genome Institute"/>
            <consortium name="Mycorrhizal Genomics Consortium"/>
            <person name="Kohler A."/>
            <person name="Kuo A."/>
            <person name="Nagy L.G."/>
            <person name="Floudas D."/>
            <person name="Copeland A."/>
            <person name="Barry K.W."/>
            <person name="Cichocki N."/>
            <person name="Veneault-Fourrey C."/>
            <person name="LaButti K."/>
            <person name="Lindquist E.A."/>
            <person name="Lipzen A."/>
            <person name="Lundell T."/>
            <person name="Morin E."/>
            <person name="Murat C."/>
            <person name="Riley R."/>
            <person name="Ohm R."/>
            <person name="Sun H."/>
            <person name="Tunlid A."/>
            <person name="Henrissat B."/>
            <person name="Grigoriev I.V."/>
            <person name="Hibbett D.S."/>
            <person name="Martin F."/>
        </authorList>
    </citation>
    <scope>NUCLEOTIDE SEQUENCE [LARGE SCALE GENOMIC DNA]</scope>
    <source>
        <strain evidence="4">MUT 4182</strain>
    </source>
</reference>
<proteinExistence type="predicted"/>
<sequence>MPSEWLAWTTNLCLTRENPTRLDQKTLASEIVTLDLSRSLLATWSDVLLIAAQLPRLKTLVLNDNRLTPLRPDEVSNLPHFNTLEELRLNNCFISEDEIWTLGVLFPGLTSLEVGYNRLNSLNPPAGASIFQKLSTVNLATNDIEDWAIAVRAVRTMVGLRHLILSDNKIGDVPWPTSADLSRGPSLLRTISLASNRMRSWSSLDALAAWFPYLEGFYGQENPYLEAQPGTLECARQLTIARFPSLITCDGSPISPYERKDAELFYLTFIVKTVSNPDERASLHPQWPVLCAKHGAPVEAEVALRPENLGSRIIELGVHRLSEPPSREVRLGSLAGEGARVQIKVLPSMNLKTLRAKSLKALKIRPATAATVRLFALLAKDNTDDAVTIEMDCDGDGGKEIDFWGLENGSSVGVLVVD</sequence>
<gene>
    <name evidence="3" type="ORF">M407DRAFT_127339</name>
</gene>
<dbReference type="Gene3D" id="3.80.10.10">
    <property type="entry name" value="Ribonuclease Inhibitor"/>
    <property type="match status" value="2"/>
</dbReference>
<evidence type="ECO:0000256" key="2">
    <source>
        <dbReference type="ARBA" id="ARBA00022737"/>
    </source>
</evidence>
<dbReference type="InterPro" id="IPR003591">
    <property type="entry name" value="Leu-rich_rpt_typical-subtyp"/>
</dbReference>
<dbReference type="HOGENOM" id="CLU_657549_0_0_1"/>
<dbReference type="PANTHER" id="PTHR15454">
    <property type="entry name" value="NISCHARIN RELATED"/>
    <property type="match status" value="1"/>
</dbReference>
<protein>
    <submittedName>
        <fullName evidence="3">Uncharacterized protein</fullName>
    </submittedName>
</protein>
<dbReference type="SUPFAM" id="SSF52058">
    <property type="entry name" value="L domain-like"/>
    <property type="match status" value="1"/>
</dbReference>
<dbReference type="Proteomes" id="UP000054248">
    <property type="component" value="Unassembled WGS sequence"/>
</dbReference>